<name>A0A8T3BIU8_DENNO</name>
<reference evidence="2" key="1">
    <citation type="journal article" date="2022" name="Front. Genet.">
        <title>Chromosome-Scale Assembly of the Dendrobium nobile Genome Provides Insights Into the Molecular Mechanism of the Biosynthesis of the Medicinal Active Ingredient of Dendrobium.</title>
        <authorList>
            <person name="Xu Q."/>
            <person name="Niu S.-C."/>
            <person name="Li K.-L."/>
            <person name="Zheng P.-J."/>
            <person name="Zhang X.-J."/>
            <person name="Jia Y."/>
            <person name="Liu Y."/>
            <person name="Niu Y.-X."/>
            <person name="Yu L.-H."/>
            <person name="Chen D.-F."/>
            <person name="Zhang G.-Q."/>
        </authorList>
    </citation>
    <scope>NUCLEOTIDE SEQUENCE</scope>
    <source>
        <tissue evidence="2">Leaf</tissue>
    </source>
</reference>
<accession>A0A8T3BIU8</accession>
<keyword evidence="3" id="KW-1185">Reference proteome</keyword>
<gene>
    <name evidence="2" type="ORF">KFK09_012982</name>
</gene>
<organism evidence="2 3">
    <name type="scientific">Dendrobium nobile</name>
    <name type="common">Orchid</name>
    <dbReference type="NCBI Taxonomy" id="94219"/>
    <lineage>
        <taxon>Eukaryota</taxon>
        <taxon>Viridiplantae</taxon>
        <taxon>Streptophyta</taxon>
        <taxon>Embryophyta</taxon>
        <taxon>Tracheophyta</taxon>
        <taxon>Spermatophyta</taxon>
        <taxon>Magnoliopsida</taxon>
        <taxon>Liliopsida</taxon>
        <taxon>Asparagales</taxon>
        <taxon>Orchidaceae</taxon>
        <taxon>Epidendroideae</taxon>
        <taxon>Malaxideae</taxon>
        <taxon>Dendrobiinae</taxon>
        <taxon>Dendrobium</taxon>
    </lineage>
</organism>
<sequence>MSKMAAAGPQLNAQFDGKKPLKNPQVPIIDDKMMYETVAKNTLYFVPTHYLETPQLVLLSLRGFYQPDHYYALLHLQQISDNI</sequence>
<dbReference type="AlphaFoldDB" id="A0A8T3BIU8"/>
<dbReference type="Proteomes" id="UP000829196">
    <property type="component" value="Unassembled WGS sequence"/>
</dbReference>
<dbReference type="EMBL" id="JAGYWB010000009">
    <property type="protein sequence ID" value="KAI0512343.1"/>
    <property type="molecule type" value="Genomic_DNA"/>
</dbReference>
<feature type="region of interest" description="Disordered" evidence="1">
    <location>
        <begin position="1"/>
        <end position="23"/>
    </location>
</feature>
<evidence type="ECO:0000313" key="2">
    <source>
        <dbReference type="EMBL" id="KAI0512343.1"/>
    </source>
</evidence>
<comment type="caution">
    <text evidence="2">The sequence shown here is derived from an EMBL/GenBank/DDBJ whole genome shotgun (WGS) entry which is preliminary data.</text>
</comment>
<evidence type="ECO:0000313" key="3">
    <source>
        <dbReference type="Proteomes" id="UP000829196"/>
    </source>
</evidence>
<proteinExistence type="predicted"/>
<protein>
    <submittedName>
        <fullName evidence="2">Uncharacterized protein</fullName>
    </submittedName>
</protein>
<evidence type="ECO:0000256" key="1">
    <source>
        <dbReference type="SAM" id="MobiDB-lite"/>
    </source>
</evidence>